<dbReference type="Pfam" id="PF23855">
    <property type="entry name" value="DUF7218"/>
    <property type="match status" value="1"/>
</dbReference>
<keyword evidence="3" id="KW-1185">Reference proteome</keyword>
<dbReference type="AlphaFoldDB" id="A0A938YCG1"/>
<proteinExistence type="predicted"/>
<evidence type="ECO:0000256" key="1">
    <source>
        <dbReference type="SAM" id="MobiDB-lite"/>
    </source>
</evidence>
<evidence type="ECO:0000313" key="2">
    <source>
        <dbReference type="EMBL" id="MBM9461466.1"/>
    </source>
</evidence>
<dbReference type="Proteomes" id="UP000663791">
    <property type="component" value="Unassembled WGS sequence"/>
</dbReference>
<feature type="compositionally biased region" description="Basic and acidic residues" evidence="1">
    <location>
        <begin position="17"/>
        <end position="30"/>
    </location>
</feature>
<evidence type="ECO:0000313" key="3">
    <source>
        <dbReference type="Proteomes" id="UP000663791"/>
    </source>
</evidence>
<sequence length="89" mass="9854">MPADKHGPGIKNPDVYEELRSDGASKEKAARISNAMASEGASKVGRRGGKSPAYEEWTVAELRQRAAELDVEGRSYMRKDRLIDALRNH</sequence>
<gene>
    <name evidence="2" type="ORF">JK386_16300</name>
</gene>
<organism evidence="2 3">
    <name type="scientific">Nocardioides faecalis</name>
    <dbReference type="NCBI Taxonomy" id="2803858"/>
    <lineage>
        <taxon>Bacteria</taxon>
        <taxon>Bacillati</taxon>
        <taxon>Actinomycetota</taxon>
        <taxon>Actinomycetes</taxon>
        <taxon>Propionibacteriales</taxon>
        <taxon>Nocardioidaceae</taxon>
        <taxon>Nocardioides</taxon>
    </lineage>
</organism>
<comment type="caution">
    <text evidence="2">The sequence shown here is derived from an EMBL/GenBank/DDBJ whole genome shotgun (WGS) entry which is preliminary data.</text>
</comment>
<reference evidence="2" key="1">
    <citation type="submission" date="2021-01" db="EMBL/GenBank/DDBJ databases">
        <title>Novel species in genus Nocardioides.</title>
        <authorList>
            <person name="Zhang G."/>
        </authorList>
    </citation>
    <scope>NUCLEOTIDE SEQUENCE</scope>
    <source>
        <strain evidence="2">Zg-536</strain>
    </source>
</reference>
<feature type="region of interest" description="Disordered" evidence="1">
    <location>
        <begin position="1"/>
        <end position="53"/>
    </location>
</feature>
<protein>
    <submittedName>
        <fullName evidence="2">Rho termination factor N-terminal domain-containing protein</fullName>
    </submittedName>
</protein>
<dbReference type="EMBL" id="JAERTX010000017">
    <property type="protein sequence ID" value="MBM9461466.1"/>
    <property type="molecule type" value="Genomic_DNA"/>
</dbReference>
<dbReference type="RefSeq" id="WP_205292783.1">
    <property type="nucleotide sequence ID" value="NZ_CP074406.1"/>
</dbReference>
<accession>A0A938YCG1</accession>
<name>A0A938YCG1_9ACTN</name>
<dbReference type="InterPro" id="IPR055642">
    <property type="entry name" value="DUF7218"/>
</dbReference>